<dbReference type="PROSITE" id="PS50043">
    <property type="entry name" value="HTH_LUXR_2"/>
    <property type="match status" value="1"/>
</dbReference>
<reference evidence="4 5" key="1">
    <citation type="submission" date="2020-10" db="EMBL/GenBank/DDBJ databases">
        <title>Eggerthella sp. nov., isolated from human feces.</title>
        <authorList>
            <person name="Yajun G."/>
        </authorList>
    </citation>
    <scope>NUCLEOTIDE SEQUENCE [LARGE SCALE GENOMIC DNA]</scope>
    <source>
        <strain evidence="4 5">HF-1101</strain>
    </source>
</reference>
<evidence type="ECO:0000256" key="2">
    <source>
        <dbReference type="ARBA" id="ARBA00023125"/>
    </source>
</evidence>
<sequence length="489" mass="53913">MPGWGSGVLLILGFLFAWMYVAKGFFKESYFSALGYLDGVLAYCFFLTVLVGLTVLASTVGKGFVRSFRGRWTVPAFGVAGSASLLLVQSFFGYLGGALSIVLCMVCLVTFAASFVVVFFSWVDEIRALAFSRSLNAVVVLVLAAMALAYVASPSNLNNSEYRTVLPIASLGLSGACYLAYIRTRRDFGGAPLEKDIDGADAGHADRKAWLVPLSLFVLAINLISYVEIFVPGYRVITSESPLTYVLPLILVLLLALAAVQSGETPFFKSRLFWHVCLGFLALMFLSFFMAVFVLAVQTNFCFDVMYLFRRMTKIMFFVIFMVIVYQEDLDPFPVFGVCYLVPLFVPSLIINAVRVFLSQYAPDALAFIGEYAVGYALLLGFCLILCLVLVCVMFVNGSVAKIVFSPSRQSPDRGAKRGEACDRVGERFGLTQREKEILFCVSLGYSMRKTSEVLYISPSTVHTHTATVYKKLDVHSRQEVIDLIDATA</sequence>
<dbReference type="SMART" id="SM00421">
    <property type="entry name" value="HTH_LUXR"/>
    <property type="match status" value="1"/>
</dbReference>
<dbReference type="KEGG" id="egd:GS424_005630"/>
<dbReference type="PRINTS" id="PR00038">
    <property type="entry name" value="HTHLUXR"/>
</dbReference>
<proteinExistence type="predicted"/>
<dbReference type="CDD" id="cd06170">
    <property type="entry name" value="LuxR_C_like"/>
    <property type="match status" value="1"/>
</dbReference>
<dbReference type="RefSeq" id="WP_160943051.1">
    <property type="nucleotide sequence ID" value="NZ_CP063310.1"/>
</dbReference>
<organism evidence="4 5">
    <name type="scientific">Eggerthella guodeyinii</name>
    <dbReference type="NCBI Taxonomy" id="2690837"/>
    <lineage>
        <taxon>Bacteria</taxon>
        <taxon>Bacillati</taxon>
        <taxon>Actinomycetota</taxon>
        <taxon>Coriobacteriia</taxon>
        <taxon>Eggerthellales</taxon>
        <taxon>Eggerthellaceae</taxon>
        <taxon>Eggerthella</taxon>
    </lineage>
</organism>
<evidence type="ECO:0000313" key="4">
    <source>
        <dbReference type="EMBL" id="QOS69326.1"/>
    </source>
</evidence>
<evidence type="ECO:0000256" key="1">
    <source>
        <dbReference type="ARBA" id="ARBA00023015"/>
    </source>
</evidence>
<dbReference type="Gene3D" id="1.10.10.10">
    <property type="entry name" value="Winged helix-like DNA-binding domain superfamily/Winged helix DNA-binding domain"/>
    <property type="match status" value="1"/>
</dbReference>
<dbReference type="AlphaFoldDB" id="A0A6L7IUM2"/>
<dbReference type="GO" id="GO:0006355">
    <property type="term" value="P:regulation of DNA-templated transcription"/>
    <property type="evidence" value="ECO:0007669"/>
    <property type="project" value="InterPro"/>
</dbReference>
<keyword evidence="2" id="KW-0238">DNA-binding</keyword>
<dbReference type="Proteomes" id="UP000478463">
    <property type="component" value="Chromosome"/>
</dbReference>
<dbReference type="InterPro" id="IPR016032">
    <property type="entry name" value="Sig_transdc_resp-reg_C-effctor"/>
</dbReference>
<keyword evidence="3" id="KW-0804">Transcription</keyword>
<dbReference type="PANTHER" id="PTHR44688">
    <property type="entry name" value="DNA-BINDING TRANSCRIPTIONAL ACTIVATOR DEVR_DOSR"/>
    <property type="match status" value="1"/>
</dbReference>
<evidence type="ECO:0000256" key="3">
    <source>
        <dbReference type="ARBA" id="ARBA00023163"/>
    </source>
</evidence>
<name>A0A6L7IUM2_9ACTN</name>
<dbReference type="SUPFAM" id="SSF46894">
    <property type="entry name" value="C-terminal effector domain of the bipartite response regulators"/>
    <property type="match status" value="1"/>
</dbReference>
<evidence type="ECO:0000313" key="5">
    <source>
        <dbReference type="Proteomes" id="UP000478463"/>
    </source>
</evidence>
<keyword evidence="1" id="KW-0805">Transcription regulation</keyword>
<dbReference type="GO" id="GO:0003677">
    <property type="term" value="F:DNA binding"/>
    <property type="evidence" value="ECO:0007669"/>
    <property type="project" value="UniProtKB-KW"/>
</dbReference>
<accession>A0A6L7IUM2</accession>
<protein>
    <submittedName>
        <fullName evidence="4">Helix-turn-helix transcriptional regulator</fullName>
    </submittedName>
</protein>
<dbReference type="InterPro" id="IPR036388">
    <property type="entry name" value="WH-like_DNA-bd_sf"/>
</dbReference>
<dbReference type="EMBL" id="CP063310">
    <property type="protein sequence ID" value="QOS69326.1"/>
    <property type="molecule type" value="Genomic_DNA"/>
</dbReference>
<dbReference type="PANTHER" id="PTHR44688:SF16">
    <property type="entry name" value="DNA-BINDING TRANSCRIPTIONAL ACTIVATOR DEVR_DOSR"/>
    <property type="match status" value="1"/>
</dbReference>
<dbReference type="Pfam" id="PF00196">
    <property type="entry name" value="GerE"/>
    <property type="match status" value="1"/>
</dbReference>
<gene>
    <name evidence="4" type="ORF">GS424_005630</name>
</gene>
<dbReference type="InterPro" id="IPR000792">
    <property type="entry name" value="Tscrpt_reg_LuxR_C"/>
</dbReference>